<dbReference type="AlphaFoldDB" id="A0A1F5Z4L6"/>
<name>A0A1F5Z4L6_9BACT</name>
<evidence type="ECO:0000313" key="4">
    <source>
        <dbReference type="Proteomes" id="UP000178681"/>
    </source>
</evidence>
<dbReference type="InterPro" id="IPR059226">
    <property type="entry name" value="Choice_anch_Q_dom"/>
</dbReference>
<dbReference type="NCBIfam" id="NF041518">
    <property type="entry name" value="choice_anch_Q"/>
    <property type="match status" value="1"/>
</dbReference>
<keyword evidence="2" id="KW-0732">Signal</keyword>
<proteinExistence type="predicted"/>
<dbReference type="InterPro" id="IPR012334">
    <property type="entry name" value="Pectin_lyas_fold"/>
</dbReference>
<feature type="chain" id="PRO_5009522804" description="Probable pectate lyase C" evidence="2">
    <location>
        <begin position="24"/>
        <end position="478"/>
    </location>
</feature>
<accession>A0A1F5Z4L6</accession>
<evidence type="ECO:0000256" key="1">
    <source>
        <dbReference type="ARBA" id="ARBA00016512"/>
    </source>
</evidence>
<protein>
    <recommendedName>
        <fullName evidence="1">Probable pectate lyase C</fullName>
    </recommendedName>
</protein>
<comment type="caution">
    <text evidence="3">The sequence shown here is derived from an EMBL/GenBank/DDBJ whole genome shotgun (WGS) entry which is preliminary data.</text>
</comment>
<dbReference type="InterPro" id="IPR018247">
    <property type="entry name" value="EF_Hand_1_Ca_BS"/>
</dbReference>
<feature type="signal peptide" evidence="2">
    <location>
        <begin position="1"/>
        <end position="23"/>
    </location>
</feature>
<dbReference type="SMART" id="SM00710">
    <property type="entry name" value="PbH1"/>
    <property type="match status" value="6"/>
</dbReference>
<dbReference type="Proteomes" id="UP000178681">
    <property type="component" value="Unassembled WGS sequence"/>
</dbReference>
<organism evidence="3 4">
    <name type="scientific">Candidatus Gottesmanbacteria bacterium RIFCSPHIGHO2_01_FULL_42_12</name>
    <dbReference type="NCBI Taxonomy" id="1798377"/>
    <lineage>
        <taxon>Bacteria</taxon>
        <taxon>Candidatus Gottesmaniibacteriota</taxon>
    </lineage>
</organism>
<dbReference type="SUPFAM" id="SSF51126">
    <property type="entry name" value="Pectin lyase-like"/>
    <property type="match status" value="1"/>
</dbReference>
<dbReference type="STRING" id="1798377.A2872_03660"/>
<reference evidence="3 4" key="1">
    <citation type="journal article" date="2016" name="Nat. Commun.">
        <title>Thousands of microbial genomes shed light on interconnected biogeochemical processes in an aquifer system.</title>
        <authorList>
            <person name="Anantharaman K."/>
            <person name="Brown C.T."/>
            <person name="Hug L.A."/>
            <person name="Sharon I."/>
            <person name="Castelle C.J."/>
            <person name="Probst A.J."/>
            <person name="Thomas B.C."/>
            <person name="Singh A."/>
            <person name="Wilkins M.J."/>
            <person name="Karaoz U."/>
            <person name="Brodie E.L."/>
            <person name="Williams K.H."/>
            <person name="Hubbard S.S."/>
            <person name="Banfield J.F."/>
        </authorList>
    </citation>
    <scope>NUCLEOTIDE SEQUENCE [LARGE SCALE GENOMIC DNA]</scope>
</reference>
<dbReference type="PROSITE" id="PS00018">
    <property type="entry name" value="EF_HAND_1"/>
    <property type="match status" value="1"/>
</dbReference>
<sequence>MRKIVLFGIILALFLIPYSKVFAAPAPDVNGDGYVSILDLRQLIANLSAVFDHNTVIQKYASITPQNGLGCDFTIGLNVTTADGFGNYSAARPGNTVCLTAGNRGGLKLINFKGTATAPITFINHGGKVVMNVGSSNGGIGISVFGSQYIHLTGTGDPTVKYGIEIYNGGNSAVDTNHSGTNGRTDGTEYVEFDHIYGHDVGAGFRAAKNNDLLDTGIVWTGHQFYIHDNYIKTTSGEAMYIGTSDTHGLFPIHDVQIYNNLIEDAGYDGIQTRQAHTKVLVHHNTIIGTGRDPRKNGTIDNSAGFNIAKGTDTGDWYDNLIIGARTAFFIKDSSTVRVFNNVIIDSGHTTPYTGPEGAVQISNARNVSFLFNTIVNKSVTAAYGITINGSTGTVNNNIVGGSFNSLITGSGMTVTNNLTNANLQTFGFVGLSNNDLHLTSTSPAINTATSNTFPTVDFDNIIRPQGIKSDIGAFEYR</sequence>
<gene>
    <name evidence="3" type="ORF">A2872_03660</name>
</gene>
<evidence type="ECO:0000256" key="2">
    <source>
        <dbReference type="SAM" id="SignalP"/>
    </source>
</evidence>
<dbReference type="Gene3D" id="2.160.20.10">
    <property type="entry name" value="Single-stranded right-handed beta-helix, Pectin lyase-like"/>
    <property type="match status" value="1"/>
</dbReference>
<evidence type="ECO:0000313" key="3">
    <source>
        <dbReference type="EMBL" id="OGG07390.1"/>
    </source>
</evidence>
<dbReference type="EMBL" id="MFJG01000007">
    <property type="protein sequence ID" value="OGG07390.1"/>
    <property type="molecule type" value="Genomic_DNA"/>
</dbReference>
<dbReference type="InterPro" id="IPR011050">
    <property type="entry name" value="Pectin_lyase_fold/virulence"/>
</dbReference>
<dbReference type="InterPro" id="IPR006626">
    <property type="entry name" value="PbH1"/>
</dbReference>